<accession>A0A3S1A1X7</accession>
<dbReference type="GO" id="GO:0016791">
    <property type="term" value="F:phosphatase activity"/>
    <property type="evidence" value="ECO:0007669"/>
    <property type="project" value="TreeGrafter"/>
</dbReference>
<dbReference type="Gene3D" id="3.40.50.2300">
    <property type="match status" value="1"/>
</dbReference>
<evidence type="ECO:0000313" key="4">
    <source>
        <dbReference type="EMBL" id="RUR77844.1"/>
    </source>
</evidence>
<dbReference type="Pfam" id="PF07228">
    <property type="entry name" value="SpoIIE"/>
    <property type="match status" value="1"/>
</dbReference>
<dbReference type="PROSITE" id="PS50110">
    <property type="entry name" value="RESPONSE_REGULATORY"/>
    <property type="match status" value="1"/>
</dbReference>
<dbReference type="Pfam" id="PF00072">
    <property type="entry name" value="Response_reg"/>
    <property type="match status" value="1"/>
</dbReference>
<dbReference type="PANTHER" id="PTHR43156:SF2">
    <property type="entry name" value="STAGE II SPORULATION PROTEIN E"/>
    <property type="match status" value="1"/>
</dbReference>
<dbReference type="InterPro" id="IPR052016">
    <property type="entry name" value="Bact_Sigma-Reg"/>
</dbReference>
<dbReference type="GO" id="GO:0000160">
    <property type="term" value="P:phosphorelay signal transduction system"/>
    <property type="evidence" value="ECO:0007669"/>
    <property type="project" value="InterPro"/>
</dbReference>
<dbReference type="EMBL" id="RSCJ01000016">
    <property type="protein sequence ID" value="RUR77844.1"/>
    <property type="molecule type" value="Genomic_DNA"/>
</dbReference>
<dbReference type="InterPro" id="IPR001789">
    <property type="entry name" value="Sig_transdc_resp-reg_receiver"/>
</dbReference>
<keyword evidence="1" id="KW-0378">Hydrolase</keyword>
<feature type="domain" description="Response regulatory" evidence="3">
    <location>
        <begin position="3"/>
        <end position="119"/>
    </location>
</feature>
<comment type="caution">
    <text evidence="4">The sequence shown here is derived from an EMBL/GenBank/DDBJ whole genome shotgun (WGS) entry which is preliminary data.</text>
</comment>
<dbReference type="CDD" id="cd17574">
    <property type="entry name" value="REC_OmpR"/>
    <property type="match status" value="1"/>
</dbReference>
<dbReference type="Gene3D" id="3.60.40.10">
    <property type="entry name" value="PPM-type phosphatase domain"/>
    <property type="match status" value="1"/>
</dbReference>
<keyword evidence="2" id="KW-0597">Phosphoprotein</keyword>
<evidence type="ECO:0000256" key="1">
    <source>
        <dbReference type="ARBA" id="ARBA00022801"/>
    </source>
</evidence>
<dbReference type="SMART" id="SM00448">
    <property type="entry name" value="REC"/>
    <property type="match status" value="1"/>
</dbReference>
<dbReference type="InterPro" id="IPR001932">
    <property type="entry name" value="PPM-type_phosphatase-like_dom"/>
</dbReference>
<evidence type="ECO:0000259" key="3">
    <source>
        <dbReference type="PROSITE" id="PS50110"/>
    </source>
</evidence>
<feature type="modified residue" description="4-aspartylphosphate" evidence="2">
    <location>
        <position position="52"/>
    </location>
</feature>
<dbReference type="InterPro" id="IPR011006">
    <property type="entry name" value="CheY-like_superfamily"/>
</dbReference>
<dbReference type="AlphaFoldDB" id="A0A3S1A1X7"/>
<gene>
    <name evidence="4" type="ORF">PCC6912_37250</name>
</gene>
<proteinExistence type="predicted"/>
<dbReference type="SMART" id="SM00331">
    <property type="entry name" value="PP2C_SIG"/>
    <property type="match status" value="1"/>
</dbReference>
<dbReference type="PANTHER" id="PTHR43156">
    <property type="entry name" value="STAGE II SPORULATION PROTEIN E-RELATED"/>
    <property type="match status" value="1"/>
</dbReference>
<evidence type="ECO:0000313" key="5">
    <source>
        <dbReference type="Proteomes" id="UP000268857"/>
    </source>
</evidence>
<organism evidence="4 5">
    <name type="scientific">Chlorogloeopsis fritschii PCC 6912</name>
    <dbReference type="NCBI Taxonomy" id="211165"/>
    <lineage>
        <taxon>Bacteria</taxon>
        <taxon>Bacillati</taxon>
        <taxon>Cyanobacteriota</taxon>
        <taxon>Cyanophyceae</taxon>
        <taxon>Nostocales</taxon>
        <taxon>Chlorogloeopsidaceae</taxon>
        <taxon>Chlorogloeopsis</taxon>
    </lineage>
</organism>
<dbReference type="SUPFAM" id="SSF52172">
    <property type="entry name" value="CheY-like"/>
    <property type="match status" value="1"/>
</dbReference>
<dbReference type="InterPro" id="IPR036457">
    <property type="entry name" value="PPM-type-like_dom_sf"/>
</dbReference>
<reference evidence="4 5" key="1">
    <citation type="journal article" date="2019" name="Genome Biol. Evol.">
        <title>Day and night: Metabolic profiles and evolutionary relationships of six axenic non-marine cyanobacteria.</title>
        <authorList>
            <person name="Will S.E."/>
            <person name="Henke P."/>
            <person name="Boedeker C."/>
            <person name="Huang S."/>
            <person name="Brinkmann H."/>
            <person name="Rohde M."/>
            <person name="Jarek M."/>
            <person name="Friedl T."/>
            <person name="Seufert S."/>
            <person name="Schumacher M."/>
            <person name="Overmann J."/>
            <person name="Neumann-Schaal M."/>
            <person name="Petersen J."/>
        </authorList>
    </citation>
    <scope>NUCLEOTIDE SEQUENCE [LARGE SCALE GENOMIC DNA]</scope>
    <source>
        <strain evidence="4 5">PCC 6912</strain>
    </source>
</reference>
<dbReference type="OrthoDB" id="9763484at2"/>
<dbReference type="RefSeq" id="WP_016876505.1">
    <property type="nucleotide sequence ID" value="NZ_AJLN01000145.1"/>
</dbReference>
<sequence>MFQILVIDDDPAVQILLKRMLEKHGYEVVGASNGEEGIKQALIYHPALIICDWIMPGMNGLEVCQCIKANPELSTTFFILLTSLDSVADRVKGLDAGADDFITKPIEHNELQARVRAGLRLHQLSRDLQIQKRILEAELEEAAEYVRSLLPPPMTEPLRIDFRFIPSRQLGGDCFDYYWLDSNYLAIYLLDTAGHGLRATLPSISVLNLLRSRALKNLNYYQPSEVLKALNDTFQINYQNDKYFTIWYGVYNRIKHQLVYSTAGHPPAILTTAKSTDVTQAKLLRTPGIPIGMFPQVKYVDGFCDIEKDSILYIFSDGAYEIAKSDGMLWGLENFVKMVVSSNYHLDQIINQLTGLKQQEAFDDDLSILQLKFN</sequence>
<protein>
    <recommendedName>
        <fullName evidence="3">Response regulatory domain-containing protein</fullName>
    </recommendedName>
</protein>
<name>A0A3S1A1X7_CHLFR</name>
<dbReference type="Proteomes" id="UP000268857">
    <property type="component" value="Unassembled WGS sequence"/>
</dbReference>
<keyword evidence="5" id="KW-1185">Reference proteome</keyword>
<dbReference type="STRING" id="211165.GCA_000317285_06274"/>
<evidence type="ECO:0000256" key="2">
    <source>
        <dbReference type="PROSITE-ProRule" id="PRU00169"/>
    </source>
</evidence>